<dbReference type="EMBL" id="JENJ01000005">
    <property type="protein sequence ID" value="KGM97956.1"/>
    <property type="molecule type" value="Genomic_DNA"/>
</dbReference>
<proteinExistence type="inferred from homology"/>
<organism evidence="3 4">
    <name type="scientific">Clostridium novyi A str. 4552</name>
    <dbReference type="NCBI Taxonomy" id="1444289"/>
    <lineage>
        <taxon>Bacteria</taxon>
        <taxon>Bacillati</taxon>
        <taxon>Bacillota</taxon>
        <taxon>Clostridia</taxon>
        <taxon>Eubacteriales</taxon>
        <taxon>Clostridiaceae</taxon>
        <taxon>Clostridium</taxon>
    </lineage>
</organism>
<dbReference type="Gene3D" id="3.30.479.30">
    <property type="entry name" value="Band 7 domain"/>
    <property type="match status" value="1"/>
</dbReference>
<evidence type="ECO:0000256" key="1">
    <source>
        <dbReference type="ARBA" id="ARBA00008164"/>
    </source>
</evidence>
<dbReference type="RefSeq" id="WP_039252615.1">
    <property type="nucleotide sequence ID" value="NZ_JENJ01000005.1"/>
</dbReference>
<dbReference type="PRINTS" id="PR00721">
    <property type="entry name" value="STOMATIN"/>
</dbReference>
<dbReference type="Proteomes" id="UP000030012">
    <property type="component" value="Unassembled WGS sequence"/>
</dbReference>
<dbReference type="GO" id="GO:0005886">
    <property type="term" value="C:plasma membrane"/>
    <property type="evidence" value="ECO:0007669"/>
    <property type="project" value="UniProtKB-ARBA"/>
</dbReference>
<gene>
    <name evidence="3" type="ORF">Z968_01970</name>
</gene>
<sequence>MFIVFIILLVLVLAALVTSIKIVNTGYLYVVERFGQYHRTLEPGWHFIIPFVDFVRKKISTKQQILDIQPQNVITKDNVKISIDNVIFYKVLNSKDAVYNIEDYKSGIVYSTITNMRNIVGEMSLDEVLSGRDRINSKLLEIIDEITDAYGIKILSVEIKNIIPPSEIQAAMEKQMKAERDKRAVILQAEGLRQSEIERAEGEKRSKILQAEAEKEANIRHAEGLRESQLLEAEGKAKAIEIVAKAEADAINQVNKAIIESGTNETVIALKQVEALKEMASSPANKLILPNETLSSLGSIAAIGDLLSKNKKAEQ</sequence>
<dbReference type="InterPro" id="IPR001107">
    <property type="entry name" value="Band_7"/>
</dbReference>
<dbReference type="GO" id="GO:0098552">
    <property type="term" value="C:side of membrane"/>
    <property type="evidence" value="ECO:0007669"/>
    <property type="project" value="UniProtKB-ARBA"/>
</dbReference>
<dbReference type="CDD" id="cd08829">
    <property type="entry name" value="SPFH_paraslipin"/>
    <property type="match status" value="1"/>
</dbReference>
<comment type="similarity">
    <text evidence="1">Belongs to the band 7/mec-2 family.</text>
</comment>
<dbReference type="SMART" id="SM00244">
    <property type="entry name" value="PHB"/>
    <property type="match status" value="1"/>
</dbReference>
<name>A0A0A0IC70_CLONO</name>
<dbReference type="InterPro" id="IPR001972">
    <property type="entry name" value="Stomatin_HflK_fam"/>
</dbReference>
<dbReference type="Pfam" id="PF01145">
    <property type="entry name" value="Band_7"/>
    <property type="match status" value="1"/>
</dbReference>
<dbReference type="InterPro" id="IPR050710">
    <property type="entry name" value="Band7/mec-2_domain"/>
</dbReference>
<dbReference type="InterPro" id="IPR036013">
    <property type="entry name" value="Band_7/SPFH_dom_sf"/>
</dbReference>
<dbReference type="SUPFAM" id="SSF117892">
    <property type="entry name" value="Band 7/SPFH domain"/>
    <property type="match status" value="1"/>
</dbReference>
<evidence type="ECO:0000313" key="4">
    <source>
        <dbReference type="Proteomes" id="UP000030012"/>
    </source>
</evidence>
<protein>
    <submittedName>
        <fullName evidence="3">Peptidase</fullName>
    </submittedName>
</protein>
<dbReference type="PANTHER" id="PTHR43327:SF10">
    <property type="entry name" value="STOMATIN-LIKE PROTEIN 2, MITOCHONDRIAL"/>
    <property type="match status" value="1"/>
</dbReference>
<dbReference type="AlphaFoldDB" id="A0A0A0IC70"/>
<reference evidence="3 4" key="1">
    <citation type="submission" date="2014-01" db="EMBL/GenBank/DDBJ databases">
        <title>Plasmidome dynamics in the species complex Clostridium novyi sensu lato converts strains of independent lineages into distinctly different pathogens.</title>
        <authorList>
            <person name="Skarin H."/>
            <person name="Segerman B."/>
        </authorList>
    </citation>
    <scope>NUCLEOTIDE SEQUENCE [LARGE SCALE GENOMIC DNA]</scope>
    <source>
        <strain evidence="3 4">4552</strain>
    </source>
</reference>
<evidence type="ECO:0000313" key="3">
    <source>
        <dbReference type="EMBL" id="KGM97956.1"/>
    </source>
</evidence>
<dbReference type="OrthoDB" id="9809197at2"/>
<accession>A0A0A0IC70</accession>
<dbReference type="PANTHER" id="PTHR43327">
    <property type="entry name" value="STOMATIN-LIKE PROTEIN 2, MITOCHONDRIAL"/>
    <property type="match status" value="1"/>
</dbReference>
<dbReference type="FunFam" id="3.30.479.30:FF:000004">
    <property type="entry name" value="Putative membrane protease family, stomatin"/>
    <property type="match status" value="1"/>
</dbReference>
<comment type="caution">
    <text evidence="3">The sequence shown here is derived from an EMBL/GenBank/DDBJ whole genome shotgun (WGS) entry which is preliminary data.</text>
</comment>
<feature type="domain" description="Band 7" evidence="2">
    <location>
        <begin position="18"/>
        <end position="176"/>
    </location>
</feature>
<evidence type="ECO:0000259" key="2">
    <source>
        <dbReference type="SMART" id="SM00244"/>
    </source>
</evidence>